<keyword evidence="2" id="KW-0548">Nucleotidyltransferase</keyword>
<evidence type="ECO:0000313" key="3">
    <source>
        <dbReference type="Proteomes" id="UP000305760"/>
    </source>
</evidence>
<organism evidence="2 3">
    <name type="scientific">Arenimonas terrae</name>
    <dbReference type="NCBI Taxonomy" id="2546226"/>
    <lineage>
        <taxon>Bacteria</taxon>
        <taxon>Pseudomonadati</taxon>
        <taxon>Pseudomonadota</taxon>
        <taxon>Gammaproteobacteria</taxon>
        <taxon>Lysobacterales</taxon>
        <taxon>Lysobacteraceae</taxon>
        <taxon>Arenimonas</taxon>
    </lineage>
</organism>
<feature type="transmembrane region" description="Helical" evidence="1">
    <location>
        <begin position="7"/>
        <end position="29"/>
    </location>
</feature>
<dbReference type="RefSeq" id="WP_139449593.1">
    <property type="nucleotide sequence ID" value="NZ_SMDR01000003.1"/>
</dbReference>
<dbReference type="OrthoDB" id="1495227at2"/>
<evidence type="ECO:0000256" key="1">
    <source>
        <dbReference type="SAM" id="Phobius"/>
    </source>
</evidence>
<proteinExistence type="predicted"/>
<gene>
    <name evidence="2" type="ORF">E1B00_13370</name>
</gene>
<dbReference type="GO" id="GO:0016779">
    <property type="term" value="F:nucleotidyltransferase activity"/>
    <property type="evidence" value="ECO:0007669"/>
    <property type="project" value="UniProtKB-KW"/>
</dbReference>
<evidence type="ECO:0000313" key="2">
    <source>
        <dbReference type="EMBL" id="TNJ33282.1"/>
    </source>
</evidence>
<name>A0A5C4RQ50_9GAMM</name>
<protein>
    <submittedName>
        <fullName evidence="2">Phosphopantetheine adenylyltransferase</fullName>
    </submittedName>
</protein>
<feature type="transmembrane region" description="Helical" evidence="1">
    <location>
        <begin position="75"/>
        <end position="94"/>
    </location>
</feature>
<dbReference type="EMBL" id="SMDR01000003">
    <property type="protein sequence ID" value="TNJ33282.1"/>
    <property type="molecule type" value="Genomic_DNA"/>
</dbReference>
<keyword evidence="1" id="KW-1133">Transmembrane helix</keyword>
<feature type="transmembrane region" description="Helical" evidence="1">
    <location>
        <begin position="49"/>
        <end position="68"/>
    </location>
</feature>
<dbReference type="Proteomes" id="UP000305760">
    <property type="component" value="Unassembled WGS sequence"/>
</dbReference>
<keyword evidence="1" id="KW-0812">Transmembrane</keyword>
<accession>A0A5C4RQ50</accession>
<feature type="transmembrane region" description="Helical" evidence="1">
    <location>
        <begin position="100"/>
        <end position="121"/>
    </location>
</feature>
<dbReference type="AlphaFoldDB" id="A0A5C4RQ50"/>
<keyword evidence="1" id="KW-0472">Membrane</keyword>
<keyword evidence="2" id="KW-0808">Transferase</keyword>
<comment type="caution">
    <text evidence="2">The sequence shown here is derived from an EMBL/GenBank/DDBJ whole genome shotgun (WGS) entry which is preliminary data.</text>
</comment>
<sequence>MKRNGALIAILFLVPGIIHLLPLSGLMGAEALTRLYGLDFGDPNLEILMRHRAVLFGLVGALLVAAAFHVRLRGAALLVGLVSVLSFLALAWNVGGYGAAVQRVVVADVVALACLLLAAGLHRRRDA</sequence>
<keyword evidence="3" id="KW-1185">Reference proteome</keyword>
<reference evidence="2 3" key="1">
    <citation type="submission" date="2019-03" db="EMBL/GenBank/DDBJ databases">
        <title>Arenimonas daejeonensis sp. nov., isolated from compost.</title>
        <authorList>
            <person name="Jeon C.O."/>
        </authorList>
    </citation>
    <scope>NUCLEOTIDE SEQUENCE [LARGE SCALE GENOMIC DNA]</scope>
    <source>
        <strain evidence="2 3">R29</strain>
    </source>
</reference>